<evidence type="ECO:0000256" key="4">
    <source>
        <dbReference type="ARBA" id="ARBA00023136"/>
    </source>
</evidence>
<comment type="subcellular location">
    <subcellularLocation>
        <location evidence="1">Membrane</location>
        <topology evidence="1">Multi-pass membrane protein</topology>
    </subcellularLocation>
</comment>
<dbReference type="Pfam" id="PF13564">
    <property type="entry name" value="DoxX_2"/>
    <property type="match status" value="1"/>
</dbReference>
<dbReference type="AlphaFoldDB" id="A0A511SZV2"/>
<comment type="caution">
    <text evidence="6">The sequence shown here is derived from an EMBL/GenBank/DDBJ whole genome shotgun (WGS) entry which is preliminary data.</text>
</comment>
<gene>
    <name evidence="6" type="ORF">MFU01_17150</name>
    <name evidence="7" type="ORF">SAMN05443572_104691</name>
</gene>
<evidence type="ECO:0000256" key="1">
    <source>
        <dbReference type="ARBA" id="ARBA00004141"/>
    </source>
</evidence>
<sequence>MKLKVAYWVVTGLVSLSAAGSAFLYLTDAPAMVSAFEHLGYPAYFRTLLGIAKLLGVVALWAPLPRTVREWAYAGFAIDFVAAAVSHTAMGDPAGKSVAPVALFALLIASHQLWHRVSSGASAEPVAQARPAGA</sequence>
<dbReference type="Proteomes" id="UP000321514">
    <property type="component" value="Unassembled WGS sequence"/>
</dbReference>
<name>A0A511SZV2_MYXFU</name>
<reference evidence="6 9" key="2">
    <citation type="submission" date="2019-07" db="EMBL/GenBank/DDBJ databases">
        <title>Whole genome shotgun sequence of Myxococcus fulvus NBRC 100333.</title>
        <authorList>
            <person name="Hosoyama A."/>
            <person name="Uohara A."/>
            <person name="Ohji S."/>
            <person name="Ichikawa N."/>
        </authorList>
    </citation>
    <scope>NUCLEOTIDE SEQUENCE [LARGE SCALE GENOMIC DNA]</scope>
    <source>
        <strain evidence="6 9">NBRC 100333</strain>
    </source>
</reference>
<keyword evidence="3 5" id="KW-1133">Transmembrane helix</keyword>
<protein>
    <submittedName>
        <fullName evidence="7">DoxX-like family protein</fullName>
    </submittedName>
</protein>
<evidence type="ECO:0000313" key="9">
    <source>
        <dbReference type="Proteomes" id="UP000321514"/>
    </source>
</evidence>
<evidence type="ECO:0000256" key="5">
    <source>
        <dbReference type="SAM" id="Phobius"/>
    </source>
</evidence>
<proteinExistence type="predicted"/>
<feature type="transmembrane region" description="Helical" evidence="5">
    <location>
        <begin position="5"/>
        <end position="24"/>
    </location>
</feature>
<reference evidence="7 8" key="1">
    <citation type="submission" date="2016-10" db="EMBL/GenBank/DDBJ databases">
        <authorList>
            <person name="Varghese N."/>
            <person name="Submissions S."/>
        </authorList>
    </citation>
    <scope>NUCLEOTIDE SEQUENCE [LARGE SCALE GENOMIC DNA]</scope>
    <source>
        <strain evidence="7 8">DSM 16525</strain>
    </source>
</reference>
<dbReference type="OrthoDB" id="7960583at2"/>
<dbReference type="EMBL" id="FOIB01000004">
    <property type="protein sequence ID" value="SEU06685.1"/>
    <property type="molecule type" value="Genomic_DNA"/>
</dbReference>
<feature type="transmembrane region" description="Helical" evidence="5">
    <location>
        <begin position="44"/>
        <end position="64"/>
    </location>
</feature>
<feature type="transmembrane region" description="Helical" evidence="5">
    <location>
        <begin position="71"/>
        <end position="91"/>
    </location>
</feature>
<dbReference type="Proteomes" id="UP000183760">
    <property type="component" value="Unassembled WGS sequence"/>
</dbReference>
<evidence type="ECO:0000256" key="2">
    <source>
        <dbReference type="ARBA" id="ARBA00022692"/>
    </source>
</evidence>
<dbReference type="RefSeq" id="WP_074954285.1">
    <property type="nucleotide sequence ID" value="NZ_BJXR01000017.1"/>
</dbReference>
<dbReference type="InterPro" id="IPR032808">
    <property type="entry name" value="DoxX"/>
</dbReference>
<dbReference type="PIRSF" id="PIRSF030066">
    <property type="entry name" value="UCP030066"/>
    <property type="match status" value="1"/>
</dbReference>
<evidence type="ECO:0000313" key="8">
    <source>
        <dbReference type="Proteomes" id="UP000183760"/>
    </source>
</evidence>
<keyword evidence="4 5" id="KW-0472">Membrane</keyword>
<dbReference type="InterPro" id="IPR016944">
    <property type="entry name" value="UCP030066"/>
</dbReference>
<keyword evidence="8" id="KW-1185">Reference proteome</keyword>
<dbReference type="EMBL" id="BJXR01000017">
    <property type="protein sequence ID" value="GEN06678.1"/>
    <property type="molecule type" value="Genomic_DNA"/>
</dbReference>
<dbReference type="STRING" id="1334629.MFUL124B02_39855"/>
<dbReference type="GO" id="GO:0016020">
    <property type="term" value="C:membrane"/>
    <property type="evidence" value="ECO:0007669"/>
    <property type="project" value="UniProtKB-SubCell"/>
</dbReference>
<keyword evidence="2 5" id="KW-0812">Transmembrane</keyword>
<evidence type="ECO:0000313" key="6">
    <source>
        <dbReference type="EMBL" id="GEN06678.1"/>
    </source>
</evidence>
<organism evidence="6 9">
    <name type="scientific">Myxococcus fulvus</name>
    <dbReference type="NCBI Taxonomy" id="33"/>
    <lineage>
        <taxon>Bacteria</taxon>
        <taxon>Pseudomonadati</taxon>
        <taxon>Myxococcota</taxon>
        <taxon>Myxococcia</taxon>
        <taxon>Myxococcales</taxon>
        <taxon>Cystobacterineae</taxon>
        <taxon>Myxococcaceae</taxon>
        <taxon>Myxococcus</taxon>
    </lineage>
</organism>
<evidence type="ECO:0000313" key="7">
    <source>
        <dbReference type="EMBL" id="SEU06685.1"/>
    </source>
</evidence>
<accession>A0A511SZV2</accession>
<evidence type="ECO:0000256" key="3">
    <source>
        <dbReference type="ARBA" id="ARBA00022989"/>
    </source>
</evidence>